<evidence type="ECO:0000256" key="1">
    <source>
        <dbReference type="ARBA" id="ARBA00001946"/>
    </source>
</evidence>
<dbReference type="InterPro" id="IPR020084">
    <property type="entry name" value="NUDIX_hydrolase_CS"/>
</dbReference>
<sequence>MSDQAPRTIQIAAALINDDAGRLLLVRKAGTEWFMQAGGKIENGESPLNTLRRELSEEIGLVLANGDARYLGRYSAPAANEPGHIVEAEVFHVRIQHDPITRSEIEEAVWVDHVTATALPLAPLTRDHILPLSRTL</sequence>
<protein>
    <submittedName>
        <fullName evidence="4">NUDIX domain-containing protein</fullName>
    </submittedName>
</protein>
<evidence type="ECO:0000313" key="4">
    <source>
        <dbReference type="EMBL" id="QNG48783.1"/>
    </source>
</evidence>
<dbReference type="AlphaFoldDB" id="A0A9X7UEE4"/>
<name>A0A9X7UEE4_SPHYA</name>
<dbReference type="PANTHER" id="PTHR43046:SF2">
    <property type="entry name" value="8-OXO-DGTP DIPHOSPHATASE-RELATED"/>
    <property type="match status" value="1"/>
</dbReference>
<comment type="cofactor">
    <cofactor evidence="1">
        <name>Mg(2+)</name>
        <dbReference type="ChEBI" id="CHEBI:18420"/>
    </cofactor>
</comment>
<keyword evidence="2" id="KW-0378">Hydrolase</keyword>
<reference evidence="4 5" key="1">
    <citation type="submission" date="2020-07" db="EMBL/GenBank/DDBJ databases">
        <title>Whole genome sequence of Sphingobium yanoikuyae A3.</title>
        <authorList>
            <person name="Han S.-S."/>
        </authorList>
    </citation>
    <scope>NUCLEOTIDE SEQUENCE [LARGE SCALE GENOMIC DNA]</scope>
    <source>
        <strain evidence="4 5">A3</strain>
    </source>
</reference>
<dbReference type="InterPro" id="IPR000086">
    <property type="entry name" value="NUDIX_hydrolase_dom"/>
</dbReference>
<gene>
    <name evidence="4" type="ORF">H3V42_15500</name>
</gene>
<dbReference type="PROSITE" id="PS00893">
    <property type="entry name" value="NUDIX_BOX"/>
    <property type="match status" value="1"/>
</dbReference>
<dbReference type="EMBL" id="CP060122">
    <property type="protein sequence ID" value="QNG48783.1"/>
    <property type="molecule type" value="Genomic_DNA"/>
</dbReference>
<evidence type="ECO:0000256" key="2">
    <source>
        <dbReference type="ARBA" id="ARBA00022801"/>
    </source>
</evidence>
<dbReference type="Pfam" id="PF00293">
    <property type="entry name" value="NUDIX"/>
    <property type="match status" value="1"/>
</dbReference>
<dbReference type="CDD" id="cd04690">
    <property type="entry name" value="NUDIX_Hydrolase"/>
    <property type="match status" value="1"/>
</dbReference>
<feature type="domain" description="Nudix hydrolase" evidence="3">
    <location>
        <begin position="6"/>
        <end position="135"/>
    </location>
</feature>
<dbReference type="GO" id="GO:0016787">
    <property type="term" value="F:hydrolase activity"/>
    <property type="evidence" value="ECO:0007669"/>
    <property type="project" value="UniProtKB-KW"/>
</dbReference>
<proteinExistence type="predicted"/>
<dbReference type="InterPro" id="IPR015797">
    <property type="entry name" value="NUDIX_hydrolase-like_dom_sf"/>
</dbReference>
<dbReference type="PROSITE" id="PS51462">
    <property type="entry name" value="NUDIX"/>
    <property type="match status" value="1"/>
</dbReference>
<dbReference type="Gene3D" id="3.90.79.10">
    <property type="entry name" value="Nucleoside Triphosphate Pyrophosphohydrolase"/>
    <property type="match status" value="1"/>
</dbReference>
<evidence type="ECO:0000313" key="5">
    <source>
        <dbReference type="Proteomes" id="UP000515377"/>
    </source>
</evidence>
<dbReference type="PANTHER" id="PTHR43046">
    <property type="entry name" value="GDP-MANNOSE MANNOSYL HYDROLASE"/>
    <property type="match status" value="1"/>
</dbReference>
<dbReference type="Proteomes" id="UP000515377">
    <property type="component" value="Chromosome"/>
</dbReference>
<accession>A0A9X7UEE4</accession>
<dbReference type="SUPFAM" id="SSF55811">
    <property type="entry name" value="Nudix"/>
    <property type="match status" value="1"/>
</dbReference>
<organism evidence="4 5">
    <name type="scientific">Sphingobium yanoikuyae</name>
    <name type="common">Sphingomonas yanoikuyae</name>
    <dbReference type="NCBI Taxonomy" id="13690"/>
    <lineage>
        <taxon>Bacteria</taxon>
        <taxon>Pseudomonadati</taxon>
        <taxon>Pseudomonadota</taxon>
        <taxon>Alphaproteobacteria</taxon>
        <taxon>Sphingomonadales</taxon>
        <taxon>Sphingomonadaceae</taxon>
        <taxon>Sphingobium</taxon>
    </lineage>
</organism>
<evidence type="ECO:0000259" key="3">
    <source>
        <dbReference type="PROSITE" id="PS51462"/>
    </source>
</evidence>